<name>A0ABQ8EU84_9FUNG</name>
<evidence type="ECO:0000256" key="4">
    <source>
        <dbReference type="ARBA" id="ARBA00022454"/>
    </source>
</evidence>
<dbReference type="InterPro" id="IPR003395">
    <property type="entry name" value="RecF/RecN/SMC_N"/>
</dbReference>
<keyword evidence="11" id="KW-0539">Nucleus</keyword>
<dbReference type="EMBL" id="JAFCIX010000573">
    <property type="protein sequence ID" value="KAH6586438.1"/>
    <property type="molecule type" value="Genomic_DNA"/>
</dbReference>
<evidence type="ECO:0000256" key="3">
    <source>
        <dbReference type="ARBA" id="ARBA00006793"/>
    </source>
</evidence>
<organism evidence="15 16">
    <name type="scientific">Batrachochytrium salamandrivorans</name>
    <dbReference type="NCBI Taxonomy" id="1357716"/>
    <lineage>
        <taxon>Eukaryota</taxon>
        <taxon>Fungi</taxon>
        <taxon>Fungi incertae sedis</taxon>
        <taxon>Chytridiomycota</taxon>
        <taxon>Chytridiomycota incertae sedis</taxon>
        <taxon>Chytridiomycetes</taxon>
        <taxon>Rhizophydiales</taxon>
        <taxon>Rhizophydiales incertae sedis</taxon>
        <taxon>Batrachochytrium</taxon>
    </lineage>
</organism>
<dbReference type="Pfam" id="PF02463">
    <property type="entry name" value="SMC_N"/>
    <property type="match status" value="1"/>
</dbReference>
<evidence type="ECO:0000256" key="10">
    <source>
        <dbReference type="ARBA" id="ARBA00023204"/>
    </source>
</evidence>
<reference evidence="15 16" key="1">
    <citation type="submission" date="2021-02" db="EMBL/GenBank/DDBJ databases">
        <title>Variation within the Batrachochytrium salamandrivorans European outbreak.</title>
        <authorList>
            <person name="Kelly M."/>
            <person name="Pasmans F."/>
            <person name="Shea T.P."/>
            <person name="Munoz J.F."/>
            <person name="Carranza S."/>
            <person name="Cuomo C.A."/>
            <person name="Martel A."/>
        </authorList>
    </citation>
    <scope>NUCLEOTIDE SEQUENCE [LARGE SCALE GENOMIC DNA]</scope>
    <source>
        <strain evidence="15 16">AMFP18/2</strain>
    </source>
</reference>
<feature type="region of interest" description="Disordered" evidence="13">
    <location>
        <begin position="1"/>
        <end position="61"/>
    </location>
</feature>
<evidence type="ECO:0000256" key="5">
    <source>
        <dbReference type="ARBA" id="ARBA00022741"/>
    </source>
</evidence>
<accession>A0ABQ8EU84</accession>
<dbReference type="InterPro" id="IPR027417">
    <property type="entry name" value="P-loop_NTPase"/>
</dbReference>
<keyword evidence="6" id="KW-0227">DNA damage</keyword>
<keyword evidence="7" id="KW-0067">ATP-binding</keyword>
<sequence>MAPNKYNAEAANNNINGNSRLPRKRMVQSASTAAPKRHRTQHNNNDNDSDSPTDNDDAILSDNCNVTDNSGLGTIERVELVNFMCHSYLQVSLGSKINFIVGHNGSGKSAILTALTVCLGGKAVFTNRGNNLKALIKTGQDVGSVTVKIRNKGPDAYKPLVYGDCIVVERKISRDGPHSYKIKNASGQTVSTSHGDLMSINDHMQIVVDNPMAILTQDTARMFLANSSTQDKYQFFLKGTQLEKLAADYVLIDEYIDNSTHTLRNKVQAIPDMQNDVEHLRKQLREIDDAAKIEEEFHLYNAEFIWSKIEEQEQRITDQARLVEQESQKLVTVEPKILQCEADYVQTQAQAQQLSTQLVDTLAEKTPLDNARKDRHVQIKASNQLMRQLSNSISDLDSQTVLRKKNIDRLQSHIIVEQKKLLVDQASIRNAKLARIEQLESEKASITQPHVELLRARDEVEVRINTLRAEHTEIQEYISKKTEAIGRSNTKLRQLADQKANRLRMFGERMPEIVHMIEDYSEKRRWSGRKPIGPLGMYVQLEREEFSNVVETLLSGSLSAMVVETHDDLRLMQDIARKCGFPQMTIFKCTARNVDFRGGEPHPDLITIHRCLKVDNPTVLGQLVINNGIEKTVLVHTRAEGDDLARNGYPRNVTAIASQDGYMMGSRFGGFSASRLRRPPNTPHMSKNLDELEKTLVDEVNSFSESLDIAREDLHKKDQEIRDVGRERQQLRIDIAELEKKLGQLSRDIADIEDTIRDEETTNINVLEEEKREEEERLRILTQQMDGIREQTHAQKEVMIGQSNELRQIEIQMEEIENRVAVLTNEVDAVSTQLAHQKHSLDHYVEKRTEYILRVDRESQHLDRIQSALDINLAKCKEIGARVAVTHDAEFLTRKIRDLRARLDEKEKQFGSREKVCNELAVKQSALDEATKAIKESNRFIKLLSKSLAQRHSAYEDFKRYISIRAKRMFSELIRKRGFRGVLMLDHDRKELNLRVDVGDAESSKTTHETSDNDPRALSGGEKSFATVCLLLALWESMASPFRALDEFDVFMDAVNRRLAMKLMIENARDAESQSQYILITPQNMSHVQGIGGPDVRVSRLNDPERSQSRLAIPGSSRV</sequence>
<feature type="coiled-coil region" evidence="12">
    <location>
        <begin position="270"/>
        <end position="329"/>
    </location>
</feature>
<dbReference type="Proteomes" id="UP001648503">
    <property type="component" value="Unassembled WGS sequence"/>
</dbReference>
<comment type="similarity">
    <text evidence="3">Belongs to the SMC family. SMC6 subfamily.</text>
</comment>
<dbReference type="PANTHER" id="PTHR19306:SF6">
    <property type="entry name" value="STRUCTURAL MAINTENANCE OF CHROMOSOMES PROTEIN 6"/>
    <property type="match status" value="1"/>
</dbReference>
<keyword evidence="4" id="KW-0158">Chromosome</keyword>
<evidence type="ECO:0000256" key="12">
    <source>
        <dbReference type="SAM" id="Coils"/>
    </source>
</evidence>
<evidence type="ECO:0000313" key="16">
    <source>
        <dbReference type="Proteomes" id="UP001648503"/>
    </source>
</evidence>
<dbReference type="Gene3D" id="3.40.50.300">
    <property type="entry name" value="P-loop containing nucleotide triphosphate hydrolases"/>
    <property type="match status" value="2"/>
</dbReference>
<evidence type="ECO:0000256" key="1">
    <source>
        <dbReference type="ARBA" id="ARBA00004123"/>
    </source>
</evidence>
<keyword evidence="8 12" id="KW-0175">Coiled coil</keyword>
<comment type="subcellular location">
    <subcellularLocation>
        <location evidence="2">Chromosome</location>
    </subcellularLocation>
    <subcellularLocation>
        <location evidence="1">Nucleus</location>
    </subcellularLocation>
</comment>
<comment type="caution">
    <text evidence="15">The sequence shown here is derived from an EMBL/GenBank/DDBJ whole genome shotgun (WGS) entry which is preliminary data.</text>
</comment>
<evidence type="ECO:0000256" key="9">
    <source>
        <dbReference type="ARBA" id="ARBA00023172"/>
    </source>
</evidence>
<feature type="compositionally biased region" description="Acidic residues" evidence="13">
    <location>
        <begin position="47"/>
        <end position="59"/>
    </location>
</feature>
<keyword evidence="16" id="KW-1185">Reference proteome</keyword>
<protein>
    <recommendedName>
        <fullName evidence="14">RecF/RecN/SMC N-terminal domain-containing protein</fullName>
    </recommendedName>
</protein>
<evidence type="ECO:0000256" key="2">
    <source>
        <dbReference type="ARBA" id="ARBA00004286"/>
    </source>
</evidence>
<evidence type="ECO:0000256" key="7">
    <source>
        <dbReference type="ARBA" id="ARBA00022840"/>
    </source>
</evidence>
<dbReference type="SUPFAM" id="SSF52540">
    <property type="entry name" value="P-loop containing nucleoside triphosphate hydrolases"/>
    <property type="match status" value="1"/>
</dbReference>
<keyword evidence="10" id="KW-0234">DNA repair</keyword>
<gene>
    <name evidence="15" type="ORF">BASA50_000394</name>
</gene>
<evidence type="ECO:0000256" key="6">
    <source>
        <dbReference type="ARBA" id="ARBA00022763"/>
    </source>
</evidence>
<evidence type="ECO:0000256" key="13">
    <source>
        <dbReference type="SAM" id="MobiDB-lite"/>
    </source>
</evidence>
<feature type="coiled-coil region" evidence="12">
    <location>
        <begin position="721"/>
        <end position="833"/>
    </location>
</feature>
<dbReference type="PANTHER" id="PTHR19306">
    <property type="entry name" value="STRUCTURAL MAINTENANCE OF CHROMOSOMES 5,6 SMC5, SMC6"/>
    <property type="match status" value="1"/>
</dbReference>
<proteinExistence type="inferred from homology"/>
<keyword evidence="5" id="KW-0547">Nucleotide-binding</keyword>
<evidence type="ECO:0000256" key="8">
    <source>
        <dbReference type="ARBA" id="ARBA00023054"/>
    </source>
</evidence>
<feature type="domain" description="RecF/RecN/SMC N-terminal" evidence="14">
    <location>
        <begin position="75"/>
        <end position="1084"/>
    </location>
</feature>
<keyword evidence="9" id="KW-0233">DNA recombination</keyword>
<evidence type="ECO:0000256" key="11">
    <source>
        <dbReference type="ARBA" id="ARBA00023242"/>
    </source>
</evidence>
<feature type="compositionally biased region" description="Low complexity" evidence="13">
    <location>
        <begin position="1"/>
        <end position="18"/>
    </location>
</feature>
<evidence type="ECO:0000259" key="14">
    <source>
        <dbReference type="Pfam" id="PF02463"/>
    </source>
</evidence>
<evidence type="ECO:0000313" key="15">
    <source>
        <dbReference type="EMBL" id="KAH6586438.1"/>
    </source>
</evidence>